<comment type="caution">
    <text evidence="2">The sequence shown here is derived from an EMBL/GenBank/DDBJ whole genome shotgun (WGS) entry which is preliminary data.</text>
</comment>
<keyword evidence="1" id="KW-0472">Membrane</keyword>
<dbReference type="AlphaFoldDB" id="A0A812QLC4"/>
<gene>
    <name evidence="2" type="ORF">SNEC2469_LOCUS10691</name>
</gene>
<keyword evidence="3" id="KW-1185">Reference proteome</keyword>
<keyword evidence="1" id="KW-1133">Transmembrane helix</keyword>
<organism evidence="2 3">
    <name type="scientific">Symbiodinium necroappetens</name>
    <dbReference type="NCBI Taxonomy" id="1628268"/>
    <lineage>
        <taxon>Eukaryota</taxon>
        <taxon>Sar</taxon>
        <taxon>Alveolata</taxon>
        <taxon>Dinophyceae</taxon>
        <taxon>Suessiales</taxon>
        <taxon>Symbiodiniaceae</taxon>
        <taxon>Symbiodinium</taxon>
    </lineage>
</organism>
<protein>
    <submittedName>
        <fullName evidence="2">Uncharacterized protein</fullName>
    </submittedName>
</protein>
<accession>A0A812QLC4</accession>
<feature type="transmembrane region" description="Helical" evidence="1">
    <location>
        <begin position="20"/>
        <end position="40"/>
    </location>
</feature>
<feature type="transmembrane region" description="Helical" evidence="1">
    <location>
        <begin position="140"/>
        <end position="161"/>
    </location>
</feature>
<evidence type="ECO:0000313" key="3">
    <source>
        <dbReference type="Proteomes" id="UP000601435"/>
    </source>
</evidence>
<feature type="transmembrane region" description="Helical" evidence="1">
    <location>
        <begin position="173"/>
        <end position="190"/>
    </location>
</feature>
<feature type="transmembrane region" description="Helical" evidence="1">
    <location>
        <begin position="117"/>
        <end position="134"/>
    </location>
</feature>
<proteinExistence type="predicted"/>
<feature type="transmembrane region" description="Helical" evidence="1">
    <location>
        <begin position="84"/>
        <end position="105"/>
    </location>
</feature>
<feature type="transmembrane region" description="Helical" evidence="1">
    <location>
        <begin position="210"/>
        <end position="227"/>
    </location>
</feature>
<name>A0A812QLC4_9DINO</name>
<evidence type="ECO:0000313" key="2">
    <source>
        <dbReference type="EMBL" id="CAE7392804.1"/>
    </source>
</evidence>
<dbReference type="EMBL" id="CAJNJA010017031">
    <property type="protein sequence ID" value="CAE7392804.1"/>
    <property type="molecule type" value="Genomic_DNA"/>
</dbReference>
<keyword evidence="1" id="KW-0812">Transmembrane</keyword>
<reference evidence="2" key="1">
    <citation type="submission" date="2021-02" db="EMBL/GenBank/DDBJ databases">
        <authorList>
            <person name="Dougan E. K."/>
            <person name="Rhodes N."/>
            <person name="Thang M."/>
            <person name="Chan C."/>
        </authorList>
    </citation>
    <scope>NUCLEOTIDE SEQUENCE</scope>
</reference>
<sequence length="261" mass="28296">MDCDIPDPATTEAAYPASYISLYALTAIVLVLGILAWFLGANQKPPFSRLYYRFYPVYLLLAAIGYGMWAVYFHAFTDGDNFVVASRLLITLSVDPLIGIAFCLGEGMLVNKRFWQVMWILSGIFMIAVLSAAATTSSDITVIAIAGFVTFGALVSWIAAAWMRPSVYNRLKVIAGAILLSALVVLGILQPRCGPAAHNECYIHCPGQPGFQHVVFACLTGTGYLLLMAMQLMEPDLIVAPDFFSCLTARFEGTSPASPAE</sequence>
<dbReference type="OrthoDB" id="430944at2759"/>
<evidence type="ECO:0000256" key="1">
    <source>
        <dbReference type="SAM" id="Phobius"/>
    </source>
</evidence>
<dbReference type="Proteomes" id="UP000601435">
    <property type="component" value="Unassembled WGS sequence"/>
</dbReference>
<feature type="transmembrane region" description="Helical" evidence="1">
    <location>
        <begin position="52"/>
        <end position="72"/>
    </location>
</feature>